<dbReference type="InterPro" id="IPR009057">
    <property type="entry name" value="Homeodomain-like_sf"/>
</dbReference>
<keyword evidence="3 5" id="KW-0238">DNA-binding</keyword>
<dbReference type="OrthoDB" id="2732116at2"/>
<accession>A0A1A5YRK9</accession>
<feature type="domain" description="HTH tetR-type" evidence="7">
    <location>
        <begin position="20"/>
        <end position="80"/>
    </location>
</feature>
<dbReference type="Pfam" id="PF00440">
    <property type="entry name" value="TetR_N"/>
    <property type="match status" value="1"/>
</dbReference>
<feature type="DNA-binding region" description="H-T-H motif" evidence="5">
    <location>
        <begin position="43"/>
        <end position="62"/>
    </location>
</feature>
<evidence type="ECO:0000256" key="6">
    <source>
        <dbReference type="SAM" id="MobiDB-lite"/>
    </source>
</evidence>
<organism evidence="8 9">
    <name type="scientific">Paenibacillus oryzae</name>
    <dbReference type="NCBI Taxonomy" id="1844972"/>
    <lineage>
        <taxon>Bacteria</taxon>
        <taxon>Bacillati</taxon>
        <taxon>Bacillota</taxon>
        <taxon>Bacilli</taxon>
        <taxon>Bacillales</taxon>
        <taxon>Paenibacillaceae</taxon>
        <taxon>Paenibacillus</taxon>
    </lineage>
</organism>
<feature type="region of interest" description="Disordered" evidence="6">
    <location>
        <begin position="1"/>
        <end position="20"/>
    </location>
</feature>
<dbReference type="Gene3D" id="1.10.357.10">
    <property type="entry name" value="Tetracycline Repressor, domain 2"/>
    <property type="match status" value="1"/>
</dbReference>
<evidence type="ECO:0000256" key="3">
    <source>
        <dbReference type="ARBA" id="ARBA00023125"/>
    </source>
</evidence>
<dbReference type="InterPro" id="IPR023772">
    <property type="entry name" value="DNA-bd_HTH_TetR-type_CS"/>
</dbReference>
<evidence type="ECO:0000313" key="9">
    <source>
        <dbReference type="Proteomes" id="UP000092024"/>
    </source>
</evidence>
<evidence type="ECO:0000256" key="1">
    <source>
        <dbReference type="ARBA" id="ARBA00022491"/>
    </source>
</evidence>
<dbReference type="InterPro" id="IPR050109">
    <property type="entry name" value="HTH-type_TetR-like_transc_reg"/>
</dbReference>
<dbReference type="STRING" id="1844972.A7K91_10260"/>
<dbReference type="PANTHER" id="PTHR30055">
    <property type="entry name" value="HTH-TYPE TRANSCRIPTIONAL REGULATOR RUTR"/>
    <property type="match status" value="1"/>
</dbReference>
<evidence type="ECO:0000256" key="2">
    <source>
        <dbReference type="ARBA" id="ARBA00023015"/>
    </source>
</evidence>
<evidence type="ECO:0000256" key="5">
    <source>
        <dbReference type="PROSITE-ProRule" id="PRU00335"/>
    </source>
</evidence>
<protein>
    <submittedName>
        <fullName evidence="8">TetR family transcriptional regulator</fullName>
    </submittedName>
</protein>
<evidence type="ECO:0000259" key="7">
    <source>
        <dbReference type="PROSITE" id="PS50977"/>
    </source>
</evidence>
<dbReference type="Gene3D" id="1.10.10.60">
    <property type="entry name" value="Homeodomain-like"/>
    <property type="match status" value="1"/>
</dbReference>
<dbReference type="PRINTS" id="PR00455">
    <property type="entry name" value="HTHTETR"/>
</dbReference>
<dbReference type="GO" id="GO:0000976">
    <property type="term" value="F:transcription cis-regulatory region binding"/>
    <property type="evidence" value="ECO:0007669"/>
    <property type="project" value="TreeGrafter"/>
</dbReference>
<dbReference type="InterPro" id="IPR001647">
    <property type="entry name" value="HTH_TetR"/>
</dbReference>
<evidence type="ECO:0000313" key="8">
    <source>
        <dbReference type="EMBL" id="OBR68194.1"/>
    </source>
</evidence>
<keyword evidence="2" id="KW-0805">Transcription regulation</keyword>
<dbReference type="PROSITE" id="PS01081">
    <property type="entry name" value="HTH_TETR_1"/>
    <property type="match status" value="1"/>
</dbReference>
<dbReference type="AlphaFoldDB" id="A0A1A5YRK9"/>
<dbReference type="Proteomes" id="UP000092024">
    <property type="component" value="Unassembled WGS sequence"/>
</dbReference>
<reference evidence="8 9" key="1">
    <citation type="submission" date="2016-05" db="EMBL/GenBank/DDBJ databases">
        <title>Paenibacillus oryzae. sp. nov., isolated from the rice root.</title>
        <authorList>
            <person name="Zhang J."/>
            <person name="Zhang X."/>
        </authorList>
    </citation>
    <scope>NUCLEOTIDE SEQUENCE [LARGE SCALE GENOMIC DNA]</scope>
    <source>
        <strain evidence="8 9">1DrF-4</strain>
    </source>
</reference>
<keyword evidence="4" id="KW-0804">Transcription</keyword>
<proteinExistence type="predicted"/>
<evidence type="ECO:0000256" key="4">
    <source>
        <dbReference type="ARBA" id="ARBA00023163"/>
    </source>
</evidence>
<gene>
    <name evidence="8" type="ORF">A7K91_10260</name>
</gene>
<dbReference type="PANTHER" id="PTHR30055:SF175">
    <property type="entry name" value="HTH-TYPE TRANSCRIPTIONAL REPRESSOR KSTR2"/>
    <property type="match status" value="1"/>
</dbReference>
<dbReference type="InterPro" id="IPR036271">
    <property type="entry name" value="Tet_transcr_reg_TetR-rel_C_sf"/>
</dbReference>
<name>A0A1A5YRK9_9BACL</name>
<keyword evidence="9" id="KW-1185">Reference proteome</keyword>
<dbReference type="SUPFAM" id="SSF48498">
    <property type="entry name" value="Tetracyclin repressor-like, C-terminal domain"/>
    <property type="match status" value="1"/>
</dbReference>
<dbReference type="SUPFAM" id="SSF46689">
    <property type="entry name" value="Homeodomain-like"/>
    <property type="match status" value="1"/>
</dbReference>
<keyword evidence="1" id="KW-0678">Repressor</keyword>
<dbReference type="PROSITE" id="PS50977">
    <property type="entry name" value="HTH_TETR_2"/>
    <property type="match status" value="1"/>
</dbReference>
<dbReference type="RefSeq" id="WP_068679532.1">
    <property type="nucleotide sequence ID" value="NZ_LYPA01000028.1"/>
</dbReference>
<dbReference type="EMBL" id="LYPA01000028">
    <property type="protein sequence ID" value="OBR68194.1"/>
    <property type="molecule type" value="Genomic_DNA"/>
</dbReference>
<comment type="caution">
    <text evidence="8">The sequence shown here is derived from an EMBL/GenBank/DDBJ whole genome shotgun (WGS) entry which is preliminary data.</text>
</comment>
<sequence length="204" mass="23266">MMKNQTQRAPGRPRHTKDDPPIQEMIIQTASKRFMEYGYEPVSLHQIAEACHVSKPAIYYHFSSKPELFKVAVTSVLNNVHQHIARILEDAEHLEAGLVSVAEARLTNPHAEIETMLREAEPFLNEEQIREIRLAEHHIYQVLADQFQAAMDNDMFRSNDPMLLAHTFSAMLMLGNRKDALQKYTTNEALAKEIVSIFLRGASA</sequence>
<dbReference type="GO" id="GO:0003700">
    <property type="term" value="F:DNA-binding transcription factor activity"/>
    <property type="evidence" value="ECO:0007669"/>
    <property type="project" value="TreeGrafter"/>
</dbReference>